<reference evidence="2 3" key="1">
    <citation type="submission" date="2014-12" db="EMBL/GenBank/DDBJ databases">
        <title>Frankia sp. BMG5.1 draft genome.</title>
        <authorList>
            <person name="Gtari M."/>
            <person name="Ghodhbane-Gtari F."/>
            <person name="Nouioui I."/>
            <person name="Ktari A."/>
            <person name="Hezbri K."/>
            <person name="Mimouni W."/>
            <person name="Sbissi I."/>
            <person name="Ayari A."/>
            <person name="Yamanaka T."/>
            <person name="Normand P."/>
            <person name="Tisa L.S."/>
            <person name="Boudabous A."/>
        </authorList>
    </citation>
    <scope>NUCLEOTIDE SEQUENCE [LARGE SCALE GENOMIC DNA]</scope>
    <source>
        <strain evidence="2 3">BMG5.1</strain>
    </source>
</reference>
<proteinExistence type="predicted"/>
<dbReference type="Proteomes" id="UP000035425">
    <property type="component" value="Unassembled WGS sequence"/>
</dbReference>
<dbReference type="EMBL" id="JWIO01000021">
    <property type="protein sequence ID" value="KLL11026.1"/>
    <property type="molecule type" value="Genomic_DNA"/>
</dbReference>
<protein>
    <submittedName>
        <fullName evidence="2">Phosphatidylinositol kinase</fullName>
    </submittedName>
</protein>
<comment type="caution">
    <text evidence="2">The sequence shown here is derived from an EMBL/GenBank/DDBJ whole genome shotgun (WGS) entry which is preliminary data.</text>
</comment>
<accession>A0ABR5F2S2</accession>
<dbReference type="NCBIfam" id="TIGR03843">
    <property type="entry name" value="SCO1664 family protein"/>
    <property type="match status" value="1"/>
</dbReference>
<dbReference type="InterPro" id="IPR022292">
    <property type="entry name" value="CHP03843"/>
</dbReference>
<dbReference type="RefSeq" id="WP_047223513.1">
    <property type="nucleotide sequence ID" value="NZ_JWIO01000021.1"/>
</dbReference>
<dbReference type="GO" id="GO:0016301">
    <property type="term" value="F:kinase activity"/>
    <property type="evidence" value="ECO:0007669"/>
    <property type="project" value="UniProtKB-KW"/>
</dbReference>
<gene>
    <name evidence="2" type="ORF">FrCorBMG51_14040</name>
</gene>
<evidence type="ECO:0000256" key="1">
    <source>
        <dbReference type="SAM" id="MobiDB-lite"/>
    </source>
</evidence>
<sequence>MSEPASNVTPPGRPGPAPDLADTGGLDASDALTLLRDGEITVTGRLLEASNTTLYCEISLDGVDGRCIYKPVRGERALWDFPDGTLAGRERAAYLVSEETGTGIVPPTVLRGGPFGTGMVQLWIDVDETVDLIALTRSDDPRLRTIALFDAVINNADRKGGHLLPAPSGRVYGVDHGVTFHVENKLRTVLWTWRGQRLRTDEVELLSCLREALGGPLAAELADLLSNAEINGLRARVGRLLTERRFPMPSGDWPAIPWPPF</sequence>
<feature type="region of interest" description="Disordered" evidence="1">
    <location>
        <begin position="1"/>
        <end position="24"/>
    </location>
</feature>
<evidence type="ECO:0000313" key="2">
    <source>
        <dbReference type="EMBL" id="KLL11026.1"/>
    </source>
</evidence>
<keyword evidence="2" id="KW-0418">Kinase</keyword>
<organism evidence="2 3">
    <name type="scientific">Protofrankia coriariae</name>
    <dbReference type="NCBI Taxonomy" id="1562887"/>
    <lineage>
        <taxon>Bacteria</taxon>
        <taxon>Bacillati</taxon>
        <taxon>Actinomycetota</taxon>
        <taxon>Actinomycetes</taxon>
        <taxon>Frankiales</taxon>
        <taxon>Frankiaceae</taxon>
        <taxon>Protofrankia</taxon>
    </lineage>
</organism>
<name>A0ABR5F2S2_9ACTN</name>
<evidence type="ECO:0000313" key="3">
    <source>
        <dbReference type="Proteomes" id="UP000035425"/>
    </source>
</evidence>
<keyword evidence="2" id="KW-0808">Transferase</keyword>
<keyword evidence="3" id="KW-1185">Reference proteome</keyword>